<reference evidence="1" key="1">
    <citation type="submission" date="2016-09" db="EMBL/GenBank/DDBJ databases">
        <authorList>
            <person name="Capua I."/>
            <person name="De Benedictis P."/>
            <person name="Joannis T."/>
            <person name="Lombin L.H."/>
            <person name="Cattoli G."/>
        </authorList>
    </citation>
    <scope>NUCLEOTIDE SEQUENCE</scope>
    <source>
        <strain evidence="1">B9</strain>
    </source>
</reference>
<accession>A0A1K0IEH5</accession>
<protein>
    <submittedName>
        <fullName evidence="1">Uncharacterized protein</fullName>
    </submittedName>
</protein>
<dbReference type="EMBL" id="FMSH01000154">
    <property type="protein sequence ID" value="SCU75589.1"/>
    <property type="molecule type" value="Genomic_DNA"/>
</dbReference>
<evidence type="ECO:0000313" key="1">
    <source>
        <dbReference type="EMBL" id="SCU75589.1"/>
    </source>
</evidence>
<dbReference type="RefSeq" id="WP_340524192.1">
    <property type="nucleotide sequence ID" value="NZ_FMSH01000154.1"/>
</dbReference>
<name>A0A1K0IEH5_CUPNE</name>
<proteinExistence type="predicted"/>
<sequence length="127" mass="13953">MELNLEEIKAAALSPDAMRRLGNWILHGDTGVSSETMAAIALGADVMKGTGWGPDAPRDPSDFGRCYHLVQAVPEIRATFPRIACLVPAFAGILANWDELAGIYEHALRRSGPERHLYERIKQLRGD</sequence>
<gene>
    <name evidence="1" type="ORF">CNECB9_2370163</name>
</gene>
<dbReference type="AlphaFoldDB" id="A0A1K0IEH5"/>
<organism evidence="1">
    <name type="scientific">Cupriavidus necator</name>
    <name type="common">Alcaligenes eutrophus</name>
    <name type="synonym">Ralstonia eutropha</name>
    <dbReference type="NCBI Taxonomy" id="106590"/>
    <lineage>
        <taxon>Bacteria</taxon>
        <taxon>Pseudomonadati</taxon>
        <taxon>Pseudomonadota</taxon>
        <taxon>Betaproteobacteria</taxon>
        <taxon>Burkholderiales</taxon>
        <taxon>Burkholderiaceae</taxon>
        <taxon>Cupriavidus</taxon>
    </lineage>
</organism>